<comment type="similarity">
    <text evidence="2">Belongs to the eIF-2B gamma/epsilon subunits family.</text>
</comment>
<evidence type="ECO:0000256" key="4">
    <source>
        <dbReference type="ARBA" id="ARBA00022540"/>
    </source>
</evidence>
<dbReference type="GO" id="GO:0003743">
    <property type="term" value="F:translation initiation factor activity"/>
    <property type="evidence" value="ECO:0007669"/>
    <property type="project" value="UniProtKB-KW"/>
</dbReference>
<dbReference type="Pfam" id="PF24894">
    <property type="entry name" value="Hexapep_GlmU"/>
    <property type="match status" value="1"/>
</dbReference>
<evidence type="ECO:0000256" key="1">
    <source>
        <dbReference type="ARBA" id="ARBA00004514"/>
    </source>
</evidence>
<dbReference type="Gene3D" id="3.90.550.10">
    <property type="entry name" value="Spore Coat Polysaccharide Biosynthesis Protein SpsA, Chain A"/>
    <property type="match status" value="1"/>
</dbReference>
<dbReference type="InterPro" id="IPR051960">
    <property type="entry name" value="eIF2B_gamma"/>
</dbReference>
<proteinExistence type="inferred from homology"/>
<sequence>MGLRRKLLLWRESWTSLFSFTVSLGLNIRIPGSRGECYKVRKLAALHDANPTKNSPHHEPQPAAQQQSSTQDYFFSMPAPTRALQSLILCGPGVNLSTFTSRPSELPKSLLPICNRPMIWYPLTHSHRMGITEIALLTPPEAAPALEHALATHPLLTSIARNVKILTPKDTDLTTGTVELLSSPEVQDWVTGDFIVLPCDFVAETDIGPRVVEEWFRKGREGGWGVYYPAGKGEERDYLVTELGMRRKDASLETILDVLPKDELEDLIEEDAHEEIEVGGLDVPRGRVRVSHRDAGVYLLPHWVMRVIGEGRFASLGEDLIGGWADARTDEQAAGEGGFEQPVPYLGAYVHEGKSLVRRVDTTAQLVDVSLYIAKQGREHPLAHQDQIQQTATVGSQSRISTEDSVVGHYVTVGERCVVKGSVIGANCNVGSYAKLQNCVLMDNVDVGEGAVLTNCVVGKWAKVESGKSKPTRLTDCEVAPAFVVAAGSDIKGETLTPLDTLMDLDDEEGEDWL</sequence>
<evidence type="ECO:0000256" key="9">
    <source>
        <dbReference type="SAM" id="MobiDB-lite"/>
    </source>
</evidence>
<dbReference type="InterPro" id="IPR029044">
    <property type="entry name" value="Nucleotide-diphossugar_trans"/>
</dbReference>
<dbReference type="Proteomes" id="UP000799421">
    <property type="component" value="Unassembled WGS sequence"/>
</dbReference>
<dbReference type="GO" id="GO:0005829">
    <property type="term" value="C:cytosol"/>
    <property type="evidence" value="ECO:0007669"/>
    <property type="project" value="UniProtKB-SubCell"/>
</dbReference>
<dbReference type="EMBL" id="MU005975">
    <property type="protein sequence ID" value="KAF2861112.1"/>
    <property type="molecule type" value="Genomic_DNA"/>
</dbReference>
<evidence type="ECO:0000256" key="7">
    <source>
        <dbReference type="ARBA" id="ARBA00044229"/>
    </source>
</evidence>
<comment type="subunit">
    <text evidence="8">Component of the translation initiation factor 2B (eIF2B) complex which is a heterodecamer of two sets of five different subunits: alpha, beta, gamma, delta and epsilon. Subunits alpha, beta and delta comprise a regulatory subcomplex and subunits epsilon and gamma comprise a catalytic subcomplex. Within the complex, the hexameric regulatory complex resides at the center, with the two heterodimeric catalytic subcomplexes bound on opposite sides.</text>
</comment>
<feature type="domain" description="Glucose-1-phosphate adenylyltransferase/Bifunctional protein GlmU-like C-terminal hexapeptide" evidence="10">
    <location>
        <begin position="397"/>
        <end position="467"/>
    </location>
</feature>
<organism evidence="11 12">
    <name type="scientific">Piedraia hortae CBS 480.64</name>
    <dbReference type="NCBI Taxonomy" id="1314780"/>
    <lineage>
        <taxon>Eukaryota</taxon>
        <taxon>Fungi</taxon>
        <taxon>Dikarya</taxon>
        <taxon>Ascomycota</taxon>
        <taxon>Pezizomycotina</taxon>
        <taxon>Dothideomycetes</taxon>
        <taxon>Dothideomycetidae</taxon>
        <taxon>Capnodiales</taxon>
        <taxon>Piedraiaceae</taxon>
        <taxon>Piedraia</taxon>
    </lineage>
</organism>
<dbReference type="OrthoDB" id="10250549at2759"/>
<evidence type="ECO:0000256" key="2">
    <source>
        <dbReference type="ARBA" id="ARBA00007878"/>
    </source>
</evidence>
<dbReference type="GO" id="GO:0002183">
    <property type="term" value="P:cytoplasmic translational initiation"/>
    <property type="evidence" value="ECO:0007669"/>
    <property type="project" value="TreeGrafter"/>
</dbReference>
<accession>A0A6A7C1D4</accession>
<dbReference type="SUPFAM" id="SSF53448">
    <property type="entry name" value="Nucleotide-diphospho-sugar transferases"/>
    <property type="match status" value="1"/>
</dbReference>
<dbReference type="Gene3D" id="2.160.10.10">
    <property type="entry name" value="Hexapeptide repeat proteins"/>
    <property type="match status" value="1"/>
</dbReference>
<dbReference type="PANTHER" id="PTHR45989:SF1">
    <property type="entry name" value="TRANSLATION INITIATION FACTOR EIF-2B SUBUNIT GAMMA"/>
    <property type="match status" value="1"/>
</dbReference>
<keyword evidence="5" id="KW-0648">Protein biosynthesis</keyword>
<keyword evidence="4" id="KW-0396">Initiation factor</keyword>
<evidence type="ECO:0000256" key="5">
    <source>
        <dbReference type="ARBA" id="ARBA00022917"/>
    </source>
</evidence>
<keyword evidence="3" id="KW-0963">Cytoplasm</keyword>
<dbReference type="CDD" id="cd04652">
    <property type="entry name" value="LbH_eIF2B_gamma_C"/>
    <property type="match status" value="1"/>
</dbReference>
<gene>
    <name evidence="11" type="ORF">K470DRAFT_215740</name>
</gene>
<evidence type="ECO:0000313" key="11">
    <source>
        <dbReference type="EMBL" id="KAF2861112.1"/>
    </source>
</evidence>
<comment type="subcellular location">
    <subcellularLocation>
        <location evidence="1">Cytoplasm</location>
        <location evidence="1">Cytosol</location>
    </subcellularLocation>
</comment>
<evidence type="ECO:0000313" key="12">
    <source>
        <dbReference type="Proteomes" id="UP000799421"/>
    </source>
</evidence>
<dbReference type="GO" id="GO:0005085">
    <property type="term" value="F:guanyl-nucleotide exchange factor activity"/>
    <property type="evidence" value="ECO:0007669"/>
    <property type="project" value="TreeGrafter"/>
</dbReference>
<protein>
    <recommendedName>
        <fullName evidence="6">Translation initiation factor eIF2B subunit gamma</fullName>
    </recommendedName>
    <alternativeName>
        <fullName evidence="7">eIF2B GDP-GTP exchange factor subunit gamma</fullName>
    </alternativeName>
</protein>
<evidence type="ECO:0000256" key="3">
    <source>
        <dbReference type="ARBA" id="ARBA00022490"/>
    </source>
</evidence>
<evidence type="ECO:0000259" key="10">
    <source>
        <dbReference type="Pfam" id="PF24894"/>
    </source>
</evidence>
<dbReference type="AlphaFoldDB" id="A0A6A7C1D4"/>
<reference evidence="11" key="1">
    <citation type="journal article" date="2020" name="Stud. Mycol.">
        <title>101 Dothideomycetes genomes: a test case for predicting lifestyles and emergence of pathogens.</title>
        <authorList>
            <person name="Haridas S."/>
            <person name="Albert R."/>
            <person name="Binder M."/>
            <person name="Bloem J."/>
            <person name="Labutti K."/>
            <person name="Salamov A."/>
            <person name="Andreopoulos B."/>
            <person name="Baker S."/>
            <person name="Barry K."/>
            <person name="Bills G."/>
            <person name="Bluhm B."/>
            <person name="Cannon C."/>
            <person name="Castanera R."/>
            <person name="Culley D."/>
            <person name="Daum C."/>
            <person name="Ezra D."/>
            <person name="Gonzalez J."/>
            <person name="Henrissat B."/>
            <person name="Kuo A."/>
            <person name="Liang C."/>
            <person name="Lipzen A."/>
            <person name="Lutzoni F."/>
            <person name="Magnuson J."/>
            <person name="Mondo S."/>
            <person name="Nolan M."/>
            <person name="Ohm R."/>
            <person name="Pangilinan J."/>
            <person name="Park H.-J."/>
            <person name="Ramirez L."/>
            <person name="Alfaro M."/>
            <person name="Sun H."/>
            <person name="Tritt A."/>
            <person name="Yoshinaga Y."/>
            <person name="Zwiers L.-H."/>
            <person name="Turgeon B."/>
            <person name="Goodwin S."/>
            <person name="Spatafora J."/>
            <person name="Crous P."/>
            <person name="Grigoriev I."/>
        </authorList>
    </citation>
    <scope>NUCLEOTIDE SEQUENCE</scope>
    <source>
        <strain evidence="11">CBS 480.64</strain>
    </source>
</reference>
<keyword evidence="12" id="KW-1185">Reference proteome</keyword>
<dbReference type="PANTHER" id="PTHR45989">
    <property type="entry name" value="TRANSLATION INITIATION FACTOR EIF-2B SUBUNIT GAMMA"/>
    <property type="match status" value="1"/>
</dbReference>
<evidence type="ECO:0000256" key="8">
    <source>
        <dbReference type="ARBA" id="ARBA00046432"/>
    </source>
</evidence>
<dbReference type="GO" id="GO:0005851">
    <property type="term" value="C:eukaryotic translation initiation factor 2B complex"/>
    <property type="evidence" value="ECO:0007669"/>
    <property type="project" value="TreeGrafter"/>
</dbReference>
<evidence type="ECO:0000256" key="6">
    <source>
        <dbReference type="ARBA" id="ARBA00044196"/>
    </source>
</evidence>
<dbReference type="InterPro" id="IPR056818">
    <property type="entry name" value="GlmU/GlgC-like_hexapep"/>
</dbReference>
<feature type="region of interest" description="Disordered" evidence="9">
    <location>
        <begin position="49"/>
        <end position="70"/>
    </location>
</feature>
<name>A0A6A7C1D4_9PEZI</name>